<gene>
    <name evidence="4" type="ORF">JZ751_027084</name>
</gene>
<dbReference type="InterPro" id="IPR005024">
    <property type="entry name" value="Snf7_fam"/>
</dbReference>
<evidence type="ECO:0000313" key="5">
    <source>
        <dbReference type="Proteomes" id="UP000824540"/>
    </source>
</evidence>
<dbReference type="GO" id="GO:0007034">
    <property type="term" value="P:vacuolar transport"/>
    <property type="evidence" value="ECO:0007669"/>
    <property type="project" value="InterPro"/>
</dbReference>
<sequence length="208" mass="23128">MMGTGRRYLSLTSQEEEEDDTLFQLKFTAKQLEKLAKKAEKDSKSEQAKVKKALQQKNVECARVYAENAIRKKNEGLNWLRMASRVDAVASKVQTAVTMKGVTKALDKALNSMDLQKVSAVMDKFETQVQNLDVHTSVMEDSMSSATTLTTPQDQVDDLIVQIAEESGLEVMDQLNQLPAGASSLGETSVRSQEKEDQLSRRLAALRN</sequence>
<dbReference type="Proteomes" id="UP000824540">
    <property type="component" value="Unassembled WGS sequence"/>
</dbReference>
<comment type="similarity">
    <text evidence="1">Belongs to the SNF7 family.</text>
</comment>
<dbReference type="PANTHER" id="PTHR10476">
    <property type="entry name" value="CHARGED MULTIVESICULAR BODY PROTEIN"/>
    <property type="match status" value="1"/>
</dbReference>
<keyword evidence="2" id="KW-0175">Coiled coil</keyword>
<evidence type="ECO:0000256" key="2">
    <source>
        <dbReference type="SAM" id="Coils"/>
    </source>
</evidence>
<proteinExistence type="inferred from homology"/>
<dbReference type="Gene3D" id="6.10.140.1230">
    <property type="match status" value="1"/>
</dbReference>
<accession>A0A8T2NCE9</accession>
<evidence type="ECO:0000256" key="3">
    <source>
        <dbReference type="SAM" id="MobiDB-lite"/>
    </source>
</evidence>
<dbReference type="OrthoDB" id="10266568at2759"/>
<evidence type="ECO:0000313" key="4">
    <source>
        <dbReference type="EMBL" id="KAG9338113.1"/>
    </source>
</evidence>
<reference evidence="4" key="1">
    <citation type="thesis" date="2021" institute="BYU ScholarsArchive" country="Provo, UT, USA">
        <title>Applications of and Algorithms for Genome Assembly and Genomic Analyses with an Emphasis on Marine Teleosts.</title>
        <authorList>
            <person name="Pickett B.D."/>
        </authorList>
    </citation>
    <scope>NUCLEOTIDE SEQUENCE</scope>
    <source>
        <strain evidence="4">HI-2016</strain>
    </source>
</reference>
<organism evidence="4 5">
    <name type="scientific">Albula glossodonta</name>
    <name type="common">roundjaw bonefish</name>
    <dbReference type="NCBI Taxonomy" id="121402"/>
    <lineage>
        <taxon>Eukaryota</taxon>
        <taxon>Metazoa</taxon>
        <taxon>Chordata</taxon>
        <taxon>Craniata</taxon>
        <taxon>Vertebrata</taxon>
        <taxon>Euteleostomi</taxon>
        <taxon>Actinopterygii</taxon>
        <taxon>Neopterygii</taxon>
        <taxon>Teleostei</taxon>
        <taxon>Albuliformes</taxon>
        <taxon>Albulidae</taxon>
        <taxon>Albula</taxon>
    </lineage>
</organism>
<dbReference type="Pfam" id="PF03357">
    <property type="entry name" value="Snf7"/>
    <property type="match status" value="1"/>
</dbReference>
<dbReference type="EMBL" id="JAFBMS010000073">
    <property type="protein sequence ID" value="KAG9338113.1"/>
    <property type="molecule type" value="Genomic_DNA"/>
</dbReference>
<protein>
    <recommendedName>
        <fullName evidence="6">Chromatin-modifying protein 1a</fullName>
    </recommendedName>
</protein>
<name>A0A8T2NCE9_9TELE</name>
<evidence type="ECO:0000256" key="1">
    <source>
        <dbReference type="ARBA" id="ARBA00006190"/>
    </source>
</evidence>
<feature type="region of interest" description="Disordered" evidence="3">
    <location>
        <begin position="182"/>
        <end position="208"/>
    </location>
</feature>
<feature type="coiled-coil region" evidence="2">
    <location>
        <begin position="22"/>
        <end position="56"/>
    </location>
</feature>
<comment type="caution">
    <text evidence="4">The sequence shown here is derived from an EMBL/GenBank/DDBJ whole genome shotgun (WGS) entry which is preliminary data.</text>
</comment>
<keyword evidence="5" id="KW-1185">Reference proteome</keyword>
<dbReference type="AlphaFoldDB" id="A0A8T2NCE9"/>
<evidence type="ECO:0008006" key="6">
    <source>
        <dbReference type="Google" id="ProtNLM"/>
    </source>
</evidence>